<keyword evidence="10" id="KW-1006">Bacterial flagellum protein export</keyword>
<evidence type="ECO:0000256" key="4">
    <source>
        <dbReference type="ARBA" id="ARBA00022448"/>
    </source>
</evidence>
<dbReference type="RefSeq" id="WP_144234219.1">
    <property type="nucleotide sequence ID" value="NZ_CP039543.1"/>
</dbReference>
<keyword evidence="13" id="KW-0282">Flagellum</keyword>
<evidence type="ECO:0000256" key="6">
    <source>
        <dbReference type="ARBA" id="ARBA00022500"/>
    </source>
</evidence>
<dbReference type="GO" id="GO:0015031">
    <property type="term" value="P:protein transport"/>
    <property type="evidence" value="ECO:0007669"/>
    <property type="project" value="UniProtKB-KW"/>
</dbReference>
<evidence type="ECO:0000256" key="3">
    <source>
        <dbReference type="ARBA" id="ARBA00020392"/>
    </source>
</evidence>
<dbReference type="Gene3D" id="1.10.287.1700">
    <property type="match status" value="1"/>
</dbReference>
<dbReference type="GO" id="GO:0006935">
    <property type="term" value="P:chemotaxis"/>
    <property type="evidence" value="ECO:0007669"/>
    <property type="project" value="UniProtKB-KW"/>
</dbReference>
<evidence type="ECO:0000256" key="11">
    <source>
        <dbReference type="SAM" id="Coils"/>
    </source>
</evidence>
<gene>
    <name evidence="13" type="primary">fliJ</name>
    <name evidence="13" type="ORF">DQK91_04305</name>
    <name evidence="12" type="ORF">E8L03_14135</name>
</gene>
<dbReference type="AlphaFoldDB" id="A0A6P1ZLB2"/>
<dbReference type="GO" id="GO:0044781">
    <property type="term" value="P:bacterial-type flagellum organization"/>
    <property type="evidence" value="ECO:0007669"/>
    <property type="project" value="UniProtKB-KW"/>
</dbReference>
<keyword evidence="6" id="KW-0145">Chemotaxis</keyword>
<comment type="similarity">
    <text evidence="2">Belongs to the FliJ family.</text>
</comment>
<feature type="coiled-coil region" evidence="11">
    <location>
        <begin position="72"/>
        <end position="99"/>
    </location>
</feature>
<dbReference type="Proteomes" id="UP000503251">
    <property type="component" value="Chromosome"/>
</dbReference>
<evidence type="ECO:0000313" key="14">
    <source>
        <dbReference type="Proteomes" id="UP000434052"/>
    </source>
</evidence>
<reference evidence="13 14" key="1">
    <citation type="submission" date="2018-06" db="EMBL/GenBank/DDBJ databases">
        <title>Complete genome of Desulfovibrio marinus P48SEP.</title>
        <authorList>
            <person name="Crispim J.S."/>
            <person name="Vidigal P.M.P."/>
            <person name="Silva L.C.F."/>
            <person name="Araujo L.C."/>
            <person name="Laguardia C.N."/>
            <person name="Dias R.S."/>
            <person name="Sousa M.P."/>
            <person name="Paula S.O."/>
            <person name="Silva C."/>
        </authorList>
    </citation>
    <scope>NUCLEOTIDE SEQUENCE [LARGE SCALE GENOMIC DNA]</scope>
    <source>
        <strain evidence="13 14">P48SEP</strain>
    </source>
</reference>
<accession>A0A6P1ZLB2</accession>
<keyword evidence="7" id="KW-1005">Bacterial flagellum biogenesis</keyword>
<dbReference type="EMBL" id="CP039543">
    <property type="protein sequence ID" value="QJT09998.1"/>
    <property type="molecule type" value="Genomic_DNA"/>
</dbReference>
<dbReference type="Pfam" id="PF02050">
    <property type="entry name" value="FliJ"/>
    <property type="match status" value="1"/>
</dbReference>
<evidence type="ECO:0000313" key="12">
    <source>
        <dbReference type="EMBL" id="QJT09998.1"/>
    </source>
</evidence>
<keyword evidence="9" id="KW-0472">Membrane</keyword>
<evidence type="ECO:0000313" key="13">
    <source>
        <dbReference type="EMBL" id="TVM35884.1"/>
    </source>
</evidence>
<keyword evidence="8" id="KW-0653">Protein transport</keyword>
<evidence type="ECO:0000256" key="1">
    <source>
        <dbReference type="ARBA" id="ARBA00004413"/>
    </source>
</evidence>
<comment type="subcellular location">
    <subcellularLocation>
        <location evidence="1">Cell membrane</location>
        <topology evidence="1">Peripheral membrane protein</topology>
        <orientation evidence="1">Cytoplasmic side</orientation>
    </subcellularLocation>
</comment>
<name>A0A6P1ZLB2_9BACT</name>
<keyword evidence="13" id="KW-0966">Cell projection</keyword>
<evidence type="ECO:0000256" key="8">
    <source>
        <dbReference type="ARBA" id="ARBA00022927"/>
    </source>
</evidence>
<dbReference type="NCBIfam" id="TIGR02473">
    <property type="entry name" value="flagell_FliJ"/>
    <property type="match status" value="1"/>
</dbReference>
<organism evidence="13 14">
    <name type="scientific">Oceanidesulfovibrio marinus</name>
    <dbReference type="NCBI Taxonomy" id="370038"/>
    <lineage>
        <taxon>Bacteria</taxon>
        <taxon>Pseudomonadati</taxon>
        <taxon>Thermodesulfobacteriota</taxon>
        <taxon>Desulfovibrionia</taxon>
        <taxon>Desulfovibrionales</taxon>
        <taxon>Desulfovibrionaceae</taxon>
        <taxon>Oceanidesulfovibrio</taxon>
    </lineage>
</organism>
<evidence type="ECO:0000256" key="10">
    <source>
        <dbReference type="ARBA" id="ARBA00023225"/>
    </source>
</evidence>
<dbReference type="GO" id="GO:0005886">
    <property type="term" value="C:plasma membrane"/>
    <property type="evidence" value="ECO:0007669"/>
    <property type="project" value="UniProtKB-SubCell"/>
</dbReference>
<dbReference type="OrthoDB" id="5471173at2"/>
<proteinExistence type="inferred from homology"/>
<keyword evidence="11" id="KW-0175">Coiled coil</keyword>
<evidence type="ECO:0000256" key="7">
    <source>
        <dbReference type="ARBA" id="ARBA00022795"/>
    </source>
</evidence>
<evidence type="ECO:0000256" key="9">
    <source>
        <dbReference type="ARBA" id="ARBA00023136"/>
    </source>
</evidence>
<evidence type="ECO:0000313" key="15">
    <source>
        <dbReference type="Proteomes" id="UP000503251"/>
    </source>
</evidence>
<keyword evidence="13" id="KW-0969">Cilium</keyword>
<keyword evidence="4" id="KW-0813">Transport</keyword>
<keyword evidence="15" id="KW-1185">Reference proteome</keyword>
<reference evidence="12 15" key="2">
    <citation type="submission" date="2019-04" db="EMBL/GenBank/DDBJ databases">
        <title>Isolation and culture of sulfate reducing bacteria from the cold seep of the South China Sea.</title>
        <authorList>
            <person name="Sun C."/>
            <person name="Liu R."/>
        </authorList>
    </citation>
    <scope>NUCLEOTIDE SEQUENCE [LARGE SCALE GENOMIC DNA]</scope>
    <source>
        <strain evidence="12 15">CS1</strain>
    </source>
</reference>
<dbReference type="InterPro" id="IPR012823">
    <property type="entry name" value="Flagell_FliJ"/>
</dbReference>
<dbReference type="Proteomes" id="UP000434052">
    <property type="component" value="Unassembled WGS sequence"/>
</dbReference>
<dbReference type="GO" id="GO:0071973">
    <property type="term" value="P:bacterial-type flagellum-dependent cell motility"/>
    <property type="evidence" value="ECO:0007669"/>
    <property type="project" value="InterPro"/>
</dbReference>
<dbReference type="InterPro" id="IPR053716">
    <property type="entry name" value="Flag_assembly_chemotaxis_eff"/>
</dbReference>
<evidence type="ECO:0000256" key="2">
    <source>
        <dbReference type="ARBA" id="ARBA00010004"/>
    </source>
</evidence>
<dbReference type="EMBL" id="QMIF01000002">
    <property type="protein sequence ID" value="TVM35884.1"/>
    <property type="molecule type" value="Genomic_DNA"/>
</dbReference>
<evidence type="ECO:0000256" key="5">
    <source>
        <dbReference type="ARBA" id="ARBA00022475"/>
    </source>
</evidence>
<dbReference type="GO" id="GO:0009288">
    <property type="term" value="C:bacterial-type flagellum"/>
    <property type="evidence" value="ECO:0007669"/>
    <property type="project" value="InterPro"/>
</dbReference>
<protein>
    <recommendedName>
        <fullName evidence="3">Flagellar FliJ protein</fullName>
    </recommendedName>
</protein>
<keyword evidence="5" id="KW-1003">Cell membrane</keyword>
<sequence>MTRPFTFALQRVLDYRGQLEEQAKMALAKAQHAYTKQVELVQEMRDALERHEESLYDNEPSPQEMWLWRNYKARLVQELQEADRRLLELAQMVNRCRREAVFRSKDRKLLEKLKTKQKIRHDEEEELREQKEFDEAATLRYRPQDL</sequence>